<dbReference type="Gene3D" id="3.40.50.10140">
    <property type="entry name" value="Toll/interleukin-1 receptor homology (TIR) domain"/>
    <property type="match status" value="1"/>
</dbReference>
<comment type="caution">
    <text evidence="2">The sequence shown here is derived from an EMBL/GenBank/DDBJ whole genome shotgun (WGS) entry which is preliminary data.</text>
</comment>
<dbReference type="PROSITE" id="PS50104">
    <property type="entry name" value="TIR"/>
    <property type="match status" value="1"/>
</dbReference>
<dbReference type="GO" id="GO:2000343">
    <property type="term" value="P:positive regulation of chemokine (C-X-C motif) ligand 2 production"/>
    <property type="evidence" value="ECO:0007669"/>
    <property type="project" value="TreeGrafter"/>
</dbReference>
<gene>
    <name evidence="2" type="ORF">NDU88_006600</name>
</gene>
<dbReference type="GO" id="GO:0005886">
    <property type="term" value="C:plasma membrane"/>
    <property type="evidence" value="ECO:0007669"/>
    <property type="project" value="TreeGrafter"/>
</dbReference>
<sequence>MTSSSYRYDFSLWYCEEDEDIASCICHTLEQQGFRGYCEHRDQVAGMLVVSTICEVIQASRAAILVLSRRTIGDRWRQRITEWNLVNIVQGNAGKIIPVYVDITRDQGPLTLRWMSSLTYSSKFFKKRLLESLKSRR</sequence>
<dbReference type="GO" id="GO:0043123">
    <property type="term" value="P:positive regulation of canonical NF-kappaB signal transduction"/>
    <property type="evidence" value="ECO:0007669"/>
    <property type="project" value="TreeGrafter"/>
</dbReference>
<dbReference type="GO" id="GO:0005737">
    <property type="term" value="C:cytoplasm"/>
    <property type="evidence" value="ECO:0007669"/>
    <property type="project" value="TreeGrafter"/>
</dbReference>
<dbReference type="GO" id="GO:0032760">
    <property type="term" value="P:positive regulation of tumor necrosis factor production"/>
    <property type="evidence" value="ECO:0007669"/>
    <property type="project" value="TreeGrafter"/>
</dbReference>
<dbReference type="GO" id="GO:0035663">
    <property type="term" value="F:Toll-like receptor 2 binding"/>
    <property type="evidence" value="ECO:0007669"/>
    <property type="project" value="TreeGrafter"/>
</dbReference>
<dbReference type="InterPro" id="IPR035897">
    <property type="entry name" value="Toll_tir_struct_dom_sf"/>
</dbReference>
<dbReference type="EMBL" id="JANPWB010000016">
    <property type="protein sequence ID" value="KAJ1086484.1"/>
    <property type="molecule type" value="Genomic_DNA"/>
</dbReference>
<dbReference type="SUPFAM" id="SSF52200">
    <property type="entry name" value="Toll/Interleukin receptor TIR domain"/>
    <property type="match status" value="1"/>
</dbReference>
<feature type="domain" description="TIR" evidence="1">
    <location>
        <begin position="6"/>
        <end position="132"/>
    </location>
</feature>
<dbReference type="PANTHER" id="PTHR22662:SF0">
    <property type="entry name" value="TOLL_INTERLEUKIN-1 RECEPTOR DOMAIN-CONTAINING ADAPTER PROTEIN"/>
    <property type="match status" value="1"/>
</dbReference>
<dbReference type="GO" id="GO:0035662">
    <property type="term" value="F:Toll-like receptor 4 binding"/>
    <property type="evidence" value="ECO:0007669"/>
    <property type="project" value="TreeGrafter"/>
</dbReference>
<name>A0AAV7L695_PLEWA</name>
<evidence type="ECO:0000313" key="2">
    <source>
        <dbReference type="EMBL" id="KAJ1086484.1"/>
    </source>
</evidence>
<accession>A0AAV7L695</accession>
<dbReference type="InterPro" id="IPR017279">
    <property type="entry name" value="Tol-interleuk_rcpt_adapt_Tirap"/>
</dbReference>
<evidence type="ECO:0000313" key="3">
    <source>
        <dbReference type="Proteomes" id="UP001066276"/>
    </source>
</evidence>
<keyword evidence="3" id="KW-1185">Reference proteome</keyword>
<evidence type="ECO:0000259" key="1">
    <source>
        <dbReference type="PROSITE" id="PS50104"/>
    </source>
</evidence>
<organism evidence="2 3">
    <name type="scientific">Pleurodeles waltl</name>
    <name type="common">Iberian ribbed newt</name>
    <dbReference type="NCBI Taxonomy" id="8319"/>
    <lineage>
        <taxon>Eukaryota</taxon>
        <taxon>Metazoa</taxon>
        <taxon>Chordata</taxon>
        <taxon>Craniata</taxon>
        <taxon>Vertebrata</taxon>
        <taxon>Euteleostomi</taxon>
        <taxon>Amphibia</taxon>
        <taxon>Batrachia</taxon>
        <taxon>Caudata</taxon>
        <taxon>Salamandroidea</taxon>
        <taxon>Salamandridae</taxon>
        <taxon>Pleurodelinae</taxon>
        <taxon>Pleurodeles</taxon>
    </lineage>
</organism>
<dbReference type="GO" id="GO:0034142">
    <property type="term" value="P:toll-like receptor 4 signaling pathway"/>
    <property type="evidence" value="ECO:0007669"/>
    <property type="project" value="TreeGrafter"/>
</dbReference>
<dbReference type="InterPro" id="IPR000157">
    <property type="entry name" value="TIR_dom"/>
</dbReference>
<reference evidence="2" key="1">
    <citation type="journal article" date="2022" name="bioRxiv">
        <title>Sequencing and chromosome-scale assembly of the giantPleurodeles waltlgenome.</title>
        <authorList>
            <person name="Brown T."/>
            <person name="Elewa A."/>
            <person name="Iarovenko S."/>
            <person name="Subramanian E."/>
            <person name="Araus A.J."/>
            <person name="Petzold A."/>
            <person name="Susuki M."/>
            <person name="Suzuki K.-i.T."/>
            <person name="Hayashi T."/>
            <person name="Toyoda A."/>
            <person name="Oliveira C."/>
            <person name="Osipova E."/>
            <person name="Leigh N.D."/>
            <person name="Simon A."/>
            <person name="Yun M.H."/>
        </authorList>
    </citation>
    <scope>NUCLEOTIDE SEQUENCE</scope>
    <source>
        <strain evidence="2">20211129_DDA</strain>
        <tissue evidence="2">Liver</tissue>
    </source>
</reference>
<dbReference type="PANTHER" id="PTHR22662">
    <property type="entry name" value="TIRAP"/>
    <property type="match status" value="1"/>
</dbReference>
<dbReference type="Proteomes" id="UP001066276">
    <property type="component" value="Chromosome 12"/>
</dbReference>
<dbReference type="Pfam" id="PF13676">
    <property type="entry name" value="TIR_2"/>
    <property type="match status" value="1"/>
</dbReference>
<proteinExistence type="predicted"/>
<protein>
    <recommendedName>
        <fullName evidence="1">TIR domain-containing protein</fullName>
    </recommendedName>
</protein>
<dbReference type="AlphaFoldDB" id="A0AAV7L695"/>